<dbReference type="InterPro" id="IPR013328">
    <property type="entry name" value="6PGD_dom2"/>
</dbReference>
<comment type="similarity">
    <text evidence="1">Belongs to the HIBADH-related family. NP60 subfamily.</text>
</comment>
<keyword evidence="5" id="KW-1185">Reference proteome</keyword>
<evidence type="ECO:0000259" key="2">
    <source>
        <dbReference type="Pfam" id="PF03446"/>
    </source>
</evidence>
<dbReference type="Gene3D" id="3.40.50.720">
    <property type="entry name" value="NAD(P)-binding Rossmann-like Domain"/>
    <property type="match status" value="1"/>
</dbReference>
<evidence type="ECO:0008006" key="6">
    <source>
        <dbReference type="Google" id="ProtNLM"/>
    </source>
</evidence>
<organism evidence="4 5">
    <name type="scientific">Tuber aestivum</name>
    <name type="common">summer truffle</name>
    <dbReference type="NCBI Taxonomy" id="59557"/>
    <lineage>
        <taxon>Eukaryota</taxon>
        <taxon>Fungi</taxon>
        <taxon>Dikarya</taxon>
        <taxon>Ascomycota</taxon>
        <taxon>Pezizomycotina</taxon>
        <taxon>Pezizomycetes</taxon>
        <taxon>Pezizales</taxon>
        <taxon>Tuberaceae</taxon>
        <taxon>Tuber</taxon>
    </lineage>
</organism>
<dbReference type="InterPro" id="IPR051265">
    <property type="entry name" value="HIBADH-related_NP60_sf"/>
</dbReference>
<dbReference type="InterPro" id="IPR029154">
    <property type="entry name" value="HIBADH-like_NADP-bd"/>
</dbReference>
<dbReference type="EMBL" id="LN891317">
    <property type="protein sequence ID" value="CUS06837.1"/>
    <property type="molecule type" value="Genomic_DNA"/>
</dbReference>
<protein>
    <recommendedName>
        <fullName evidence="6">6-phosphogluconate dehydrogenase NADP-binding domain-containing protein</fullName>
    </recommendedName>
</protein>
<gene>
    <name evidence="4" type="ORF">GSTUAT00009084001</name>
</gene>
<dbReference type="InterPro" id="IPR008927">
    <property type="entry name" value="6-PGluconate_DH-like_C_sf"/>
</dbReference>
<dbReference type="InterPro" id="IPR036291">
    <property type="entry name" value="NAD(P)-bd_dom_sf"/>
</dbReference>
<dbReference type="GO" id="GO:0051287">
    <property type="term" value="F:NAD binding"/>
    <property type="evidence" value="ECO:0007669"/>
    <property type="project" value="InterPro"/>
</dbReference>
<dbReference type="PANTHER" id="PTHR43580:SF3">
    <property type="entry name" value="6-PHOSPHOGLUCONATE DEHYDROGENASE FAMILY PROTEIN (AFU_ORTHOLOGUE AFUA_2G11600)"/>
    <property type="match status" value="1"/>
</dbReference>
<evidence type="ECO:0000313" key="5">
    <source>
        <dbReference type="Proteomes" id="UP001412239"/>
    </source>
</evidence>
<dbReference type="InterPro" id="IPR006115">
    <property type="entry name" value="6PGDH_NADP-bd"/>
</dbReference>
<feature type="non-terminal residue" evidence="4">
    <location>
        <position position="333"/>
    </location>
</feature>
<dbReference type="Gene3D" id="1.10.1040.10">
    <property type="entry name" value="N-(1-d-carboxylethyl)-l-norvaline Dehydrogenase, domain 2"/>
    <property type="match status" value="1"/>
</dbReference>
<dbReference type="Proteomes" id="UP001412239">
    <property type="component" value="Unassembled WGS sequence"/>
</dbReference>
<proteinExistence type="inferred from homology"/>
<dbReference type="PANTHER" id="PTHR43580">
    <property type="entry name" value="OXIDOREDUCTASE GLYR1-RELATED"/>
    <property type="match status" value="1"/>
</dbReference>
<evidence type="ECO:0000259" key="3">
    <source>
        <dbReference type="Pfam" id="PF14833"/>
    </source>
</evidence>
<dbReference type="AlphaFoldDB" id="A0A292PK04"/>
<reference evidence="4" key="1">
    <citation type="submission" date="2015-10" db="EMBL/GenBank/DDBJ databases">
        <authorList>
            <person name="Regsiter A."/>
            <person name="william w."/>
        </authorList>
    </citation>
    <scope>NUCLEOTIDE SEQUENCE</scope>
    <source>
        <strain evidence="4">Montdore</strain>
    </source>
</reference>
<name>A0A292PK04_9PEZI</name>
<dbReference type="SUPFAM" id="SSF48179">
    <property type="entry name" value="6-phosphogluconate dehydrogenase C-terminal domain-like"/>
    <property type="match status" value="1"/>
</dbReference>
<dbReference type="Pfam" id="PF03446">
    <property type="entry name" value="NAD_binding_2"/>
    <property type="match status" value="1"/>
</dbReference>
<dbReference type="SUPFAM" id="SSF51735">
    <property type="entry name" value="NAD(P)-binding Rossmann-fold domains"/>
    <property type="match status" value="1"/>
</dbReference>
<accession>A0A292PK04</accession>
<dbReference type="GO" id="GO:0050661">
    <property type="term" value="F:NADP binding"/>
    <property type="evidence" value="ECO:0007669"/>
    <property type="project" value="InterPro"/>
</dbReference>
<feature type="domain" description="6-phosphogluconate dehydrogenase NADP-binding" evidence="2">
    <location>
        <begin position="49"/>
        <end position="178"/>
    </location>
</feature>
<dbReference type="Pfam" id="PF14833">
    <property type="entry name" value="NAD_binding_11"/>
    <property type="match status" value="1"/>
</dbReference>
<evidence type="ECO:0000256" key="1">
    <source>
        <dbReference type="ARBA" id="ARBA00007598"/>
    </source>
</evidence>
<feature type="domain" description="3-hydroxyisobutyrate dehydrogenase-like NAD-binding" evidence="3">
    <location>
        <begin position="195"/>
        <end position="308"/>
    </location>
</feature>
<evidence type="ECO:0000313" key="4">
    <source>
        <dbReference type="EMBL" id="CUS06837.1"/>
    </source>
</evidence>
<sequence>MPQLSWIGLGNMGRIEALISVRACGPTRADISVQGMIRNIVAKANLEAPPVVFNRSVQRSEELQTSLGGPDKLSIAGSIEDAVSQSDVIFTSLAGDASVVEVIDKALGCPNGVKDKLFVETSTILPSTTNALAEKVRSAGGEFVAAPVFGAPAMADSGKLVVVLAGPSAAVDRVTPYCEGIIGRATIILRDRDPGTATLLKVTGNTFVLAMVEALAEGHVFAEKSGLGPHVLHSFIEAMFPGPVTAYSARMMGGDYMRDQPLFSVDLARKDANHALNLAEGAGVDLKIVKVVRAHLEELRTEAGPTGDLPGQLTMCPRIYGVVRKESGLDFSN</sequence>